<accession>A0A9P6BAE4</accession>
<dbReference type="AlphaFoldDB" id="A0A9P6BAE4"/>
<feature type="region of interest" description="Disordered" evidence="1">
    <location>
        <begin position="1"/>
        <end position="24"/>
    </location>
</feature>
<proteinExistence type="predicted"/>
<name>A0A9P6BAE4_9AGAM</name>
<dbReference type="EMBL" id="MU128911">
    <property type="protein sequence ID" value="KAF9520472.1"/>
    <property type="molecule type" value="Genomic_DNA"/>
</dbReference>
<dbReference type="PANTHER" id="PTHR13138:SF3">
    <property type="entry name" value="CD2 ANTIGEN CYTOPLASMIC TAIL-BINDING PROTEIN 2"/>
    <property type="match status" value="1"/>
</dbReference>
<keyword evidence="3" id="KW-1185">Reference proteome</keyword>
<evidence type="ECO:0000313" key="3">
    <source>
        <dbReference type="Proteomes" id="UP000886523"/>
    </source>
</evidence>
<dbReference type="InterPro" id="IPR039905">
    <property type="entry name" value="CD2BP2/Lin1"/>
</dbReference>
<dbReference type="GO" id="GO:0005682">
    <property type="term" value="C:U5 snRNP"/>
    <property type="evidence" value="ECO:0007669"/>
    <property type="project" value="InterPro"/>
</dbReference>
<reference evidence="2" key="1">
    <citation type="journal article" date="2020" name="Nat. Commun.">
        <title>Large-scale genome sequencing of mycorrhizal fungi provides insights into the early evolution of symbiotic traits.</title>
        <authorList>
            <person name="Miyauchi S."/>
            <person name="Kiss E."/>
            <person name="Kuo A."/>
            <person name="Drula E."/>
            <person name="Kohler A."/>
            <person name="Sanchez-Garcia M."/>
            <person name="Morin E."/>
            <person name="Andreopoulos B."/>
            <person name="Barry K.W."/>
            <person name="Bonito G."/>
            <person name="Buee M."/>
            <person name="Carver A."/>
            <person name="Chen C."/>
            <person name="Cichocki N."/>
            <person name="Clum A."/>
            <person name="Culley D."/>
            <person name="Crous P.W."/>
            <person name="Fauchery L."/>
            <person name="Girlanda M."/>
            <person name="Hayes R.D."/>
            <person name="Keri Z."/>
            <person name="LaButti K."/>
            <person name="Lipzen A."/>
            <person name="Lombard V."/>
            <person name="Magnuson J."/>
            <person name="Maillard F."/>
            <person name="Murat C."/>
            <person name="Nolan M."/>
            <person name="Ohm R.A."/>
            <person name="Pangilinan J."/>
            <person name="Pereira M.F."/>
            <person name="Perotto S."/>
            <person name="Peter M."/>
            <person name="Pfister S."/>
            <person name="Riley R."/>
            <person name="Sitrit Y."/>
            <person name="Stielow J.B."/>
            <person name="Szollosi G."/>
            <person name="Zifcakova L."/>
            <person name="Stursova M."/>
            <person name="Spatafora J.W."/>
            <person name="Tedersoo L."/>
            <person name="Vaario L.M."/>
            <person name="Yamada A."/>
            <person name="Yan M."/>
            <person name="Wang P."/>
            <person name="Xu J."/>
            <person name="Bruns T."/>
            <person name="Baldrian P."/>
            <person name="Vilgalys R."/>
            <person name="Dunand C."/>
            <person name="Henrissat B."/>
            <person name="Grigoriev I.V."/>
            <person name="Hibbett D."/>
            <person name="Nagy L.G."/>
            <person name="Martin F.M."/>
        </authorList>
    </citation>
    <scope>NUCLEOTIDE SEQUENCE</scope>
    <source>
        <strain evidence="2">UP504</strain>
    </source>
</reference>
<comment type="caution">
    <text evidence="2">The sequence shown here is derived from an EMBL/GenBank/DDBJ whole genome shotgun (WGS) entry which is preliminary data.</text>
</comment>
<sequence>MKAEMDEGKFAEDGTFHRTFDPHEAHDKWMEGIDDRECVRHEQERVRVRHEEDIAKSRDEVTKDLVCLLDKGETVLEALQRLGKGARSKFPDVSRPPRKARRTRAHDHPNSTSVDSDEPRDSISSSPSPIERITALSSTLMSLGNMDVYEETYESLLRFVRRSGIDQLIAWKTGKYFGEKGEHVQLREHGQENWGGWELVS</sequence>
<evidence type="ECO:0000313" key="2">
    <source>
        <dbReference type="EMBL" id="KAF9520472.1"/>
    </source>
</evidence>
<organism evidence="2 3">
    <name type="scientific">Hydnum rufescens UP504</name>
    <dbReference type="NCBI Taxonomy" id="1448309"/>
    <lineage>
        <taxon>Eukaryota</taxon>
        <taxon>Fungi</taxon>
        <taxon>Dikarya</taxon>
        <taxon>Basidiomycota</taxon>
        <taxon>Agaricomycotina</taxon>
        <taxon>Agaricomycetes</taxon>
        <taxon>Cantharellales</taxon>
        <taxon>Hydnaceae</taxon>
        <taxon>Hydnum</taxon>
    </lineage>
</organism>
<dbReference type="OrthoDB" id="331341at2759"/>
<dbReference type="PANTHER" id="PTHR13138">
    <property type="entry name" value="PROTEIN LIN1"/>
    <property type="match status" value="1"/>
</dbReference>
<feature type="compositionally biased region" description="Basic residues" evidence="1">
    <location>
        <begin position="96"/>
        <end position="105"/>
    </location>
</feature>
<gene>
    <name evidence="2" type="ORF">BS47DRAFT_1335636</name>
</gene>
<protein>
    <submittedName>
        <fullName evidence="2">Uncharacterized protein</fullName>
    </submittedName>
</protein>
<dbReference type="Proteomes" id="UP000886523">
    <property type="component" value="Unassembled WGS sequence"/>
</dbReference>
<feature type="region of interest" description="Disordered" evidence="1">
    <location>
        <begin position="86"/>
        <end position="130"/>
    </location>
</feature>
<evidence type="ECO:0000256" key="1">
    <source>
        <dbReference type="SAM" id="MobiDB-lite"/>
    </source>
</evidence>